<dbReference type="PANTHER" id="PTHR24416">
    <property type="entry name" value="TYROSINE-PROTEIN KINASE RECEPTOR"/>
    <property type="match status" value="1"/>
</dbReference>
<feature type="domain" description="Protein kinase" evidence="28">
    <location>
        <begin position="618"/>
        <end position="891"/>
    </location>
</feature>
<dbReference type="FunFam" id="3.30.200.20:FF:000139">
    <property type="entry name" value="inactive tyrosine-protein kinase transmembrane receptor ROR1"/>
    <property type="match status" value="1"/>
</dbReference>
<feature type="compositionally biased region" description="Basic residues" evidence="25">
    <location>
        <begin position="123"/>
        <end position="139"/>
    </location>
</feature>
<dbReference type="GO" id="GO:0045202">
    <property type="term" value="C:synapse"/>
    <property type="evidence" value="ECO:0007669"/>
    <property type="project" value="UniProtKB-SubCell"/>
</dbReference>
<dbReference type="Pfam" id="PF07679">
    <property type="entry name" value="I-set"/>
    <property type="match status" value="1"/>
</dbReference>
<dbReference type="SUPFAM" id="SSF57440">
    <property type="entry name" value="Kringle-like"/>
    <property type="match status" value="1"/>
</dbReference>
<feature type="domain" description="FZ" evidence="29">
    <location>
        <begin position="315"/>
        <end position="448"/>
    </location>
</feature>
<accession>A0A6J8ATZ2</accession>
<dbReference type="PROSITE" id="PS50070">
    <property type="entry name" value="KRINGLE_2"/>
    <property type="match status" value="1"/>
</dbReference>
<dbReference type="InterPro" id="IPR003598">
    <property type="entry name" value="Ig_sub2"/>
</dbReference>
<evidence type="ECO:0000256" key="5">
    <source>
        <dbReference type="ARBA" id="ARBA00022692"/>
    </source>
</evidence>
<dbReference type="GO" id="GO:0005886">
    <property type="term" value="C:plasma membrane"/>
    <property type="evidence" value="ECO:0007669"/>
    <property type="project" value="TreeGrafter"/>
</dbReference>
<dbReference type="InterPro" id="IPR002011">
    <property type="entry name" value="Tyr_kinase_rcpt_2_CS"/>
</dbReference>
<keyword evidence="4 32" id="KW-0808">Transferase</keyword>
<dbReference type="GO" id="GO:0007155">
    <property type="term" value="P:cell adhesion"/>
    <property type="evidence" value="ECO:0007669"/>
    <property type="project" value="UniProtKB-KW"/>
</dbReference>
<dbReference type="CDD" id="cd07459">
    <property type="entry name" value="CRD_TK_ROR_like"/>
    <property type="match status" value="1"/>
</dbReference>
<evidence type="ECO:0000259" key="31">
    <source>
        <dbReference type="PROSITE" id="PS50835"/>
    </source>
</evidence>
<dbReference type="PROSITE" id="PS00239">
    <property type="entry name" value="RECEPTOR_TYR_KIN_II"/>
    <property type="match status" value="1"/>
</dbReference>
<dbReference type="OrthoDB" id="2431000at2759"/>
<dbReference type="InterPro" id="IPR013806">
    <property type="entry name" value="Kringle-like"/>
</dbReference>
<dbReference type="Proteomes" id="UP000507470">
    <property type="component" value="Unassembled WGS sequence"/>
</dbReference>
<evidence type="ECO:0000256" key="7">
    <source>
        <dbReference type="ARBA" id="ARBA00022737"/>
    </source>
</evidence>
<dbReference type="InterPro" id="IPR001245">
    <property type="entry name" value="Ser-Thr/Tyr_kinase_cat_dom"/>
</dbReference>
<dbReference type="CDD" id="cd00108">
    <property type="entry name" value="KR"/>
    <property type="match status" value="1"/>
</dbReference>
<evidence type="ECO:0000256" key="17">
    <source>
        <dbReference type="ARBA" id="ARBA00023170"/>
    </source>
</evidence>
<dbReference type="InterPro" id="IPR017441">
    <property type="entry name" value="Protein_kinase_ATP_BS"/>
</dbReference>
<dbReference type="SUPFAM" id="SSF48726">
    <property type="entry name" value="Immunoglobulin"/>
    <property type="match status" value="1"/>
</dbReference>
<evidence type="ECO:0000256" key="1">
    <source>
        <dbReference type="ARBA" id="ARBA00004479"/>
    </source>
</evidence>
<evidence type="ECO:0000256" key="6">
    <source>
        <dbReference type="ARBA" id="ARBA00022729"/>
    </source>
</evidence>
<keyword evidence="3 22" id="KW-0420">Kringle</keyword>
<evidence type="ECO:0000256" key="27">
    <source>
        <dbReference type="SAM" id="SignalP"/>
    </source>
</evidence>
<sequence>MDLKKSQHLVIGLCFTLVLQVYGQMEKRADISDESYRQTDSSHKLSIDRRSRISSRFQIPVVIGRGLSNFNDDCNTSKLFVDDNALTRYIRVQQQTIQLFVQQRNLITIQGGYAMAKNDKESGRRHHRKNKMRNNKKKKNDAWETDIHRLNLGDFFGTNDGDGIGGQPTLNVDFEMKNTTKYRGEIVRLRCEISGNPLPKYSWFKDSIEIGDKEDRFNVKLTPWGSRLKIEKSVPHDSGYYMCIAANRAGAKNATAYLHIKNENAPKKDNKGGGSKTDVDSFPDLTDDTDRFSGKYDPEIYKKLKEESSGSTKDDSNGFCQPFRGNMCARFIGNQTIYVNSEYAQGVKEEKFIAAFTVIAASSDMSAECQKYAIEFLCFYTFPLCDRQHINPTPRKVCRDECEMLEGNICKKEYVIGRHHPMIGEGFLPKCYDLPPKGTPEGDKCKGINVPIDPTQRPEVHTCYGGNGVKYRGSVNHSRSGRPCMNWKNNPHFKGSEYPYLGNHHLCRNPNGTYTGPWCYTDPSYHHTELCDIPKCVGAGPGQGAIGAEPVNKLMYLVPGIIVPLALIILLAIACLCQRHKKQKDAGVKTKVDQPATNMETVPLKSAMNVRDFPISSIRFLQELGEGQFGKVFKGEVLGLYGDNMISKVAIKTLKENSLPKVKNDFRREVDLMSELRHGNIVCLLGVCMKQEPMCMLFEYMQLGDLHEYLVTHSPNSDVGLSNESEGLKHALEYGDLLHIATQIVAGMEYLSSHHYVHRDLAARNILVGDNMCVKISDFGLSRDIYSQDYYRVQSKSILPVRWMPPEAILYGKFTTETDIWSFGVVMWEIFSFGLQPYYGYSNPEVIEVVRARQILPSPEECPTRVYGLMVECWHEVPNRRPTFREIHARLRAWKTEVLMLNPHWSLSQSHSAHSGSTHQSSQSGPSHHSSTGPSNTTAMTGLTGSSGGSDPSSTMSHPGMVGHPGMVHPGMGQPPPNYQDSTRVHYYPNLGPQQMQQYPGQGPILMQRGPPPNQMPNHNGPSKLSPAGSVASSKQSSSSGASSNYKPNVSNCNTLTGPATIDVSECQKFSNLMSQNSYIPEQRTVDYNEC</sequence>
<dbReference type="FunFam" id="1.10.510.10:FF:000116">
    <property type="entry name" value="inactive tyrosine-protein kinase transmembrane receptor ROR1"/>
    <property type="match status" value="1"/>
</dbReference>
<dbReference type="Gene3D" id="1.10.510.10">
    <property type="entry name" value="Transferase(Phosphotransferase) domain 1"/>
    <property type="match status" value="1"/>
</dbReference>
<keyword evidence="2 24" id="KW-0597">Phosphoprotein</keyword>
<feature type="compositionally biased region" description="Low complexity" evidence="25">
    <location>
        <begin position="909"/>
        <end position="957"/>
    </location>
</feature>
<reference evidence="32 33" key="1">
    <citation type="submission" date="2020-06" db="EMBL/GenBank/DDBJ databases">
        <authorList>
            <person name="Li R."/>
            <person name="Bekaert M."/>
        </authorList>
    </citation>
    <scope>NUCLEOTIDE SEQUENCE [LARGE SCALE GENOMIC DNA]</scope>
    <source>
        <strain evidence="33">wild</strain>
    </source>
</reference>
<dbReference type="InterPro" id="IPR020635">
    <property type="entry name" value="Tyr_kinase_cat_dom"/>
</dbReference>
<dbReference type="SUPFAM" id="SSF56112">
    <property type="entry name" value="Protein kinase-like (PK-like)"/>
    <property type="match status" value="1"/>
</dbReference>
<dbReference type="InterPro" id="IPR013098">
    <property type="entry name" value="Ig_I-set"/>
</dbReference>
<evidence type="ECO:0000256" key="19">
    <source>
        <dbReference type="ARBA" id="ARBA00023319"/>
    </source>
</evidence>
<feature type="domain" description="Kringle" evidence="30">
    <location>
        <begin position="462"/>
        <end position="536"/>
    </location>
</feature>
<evidence type="ECO:0000313" key="33">
    <source>
        <dbReference type="Proteomes" id="UP000507470"/>
    </source>
</evidence>
<dbReference type="PROSITE" id="PS00109">
    <property type="entry name" value="PROTEIN_KINASE_TYR"/>
    <property type="match status" value="1"/>
</dbReference>
<dbReference type="GO" id="GO:0043235">
    <property type="term" value="C:receptor complex"/>
    <property type="evidence" value="ECO:0007669"/>
    <property type="project" value="TreeGrafter"/>
</dbReference>
<keyword evidence="18" id="KW-0325">Glycoprotein</keyword>
<dbReference type="PANTHER" id="PTHR24416:SF611">
    <property type="entry name" value="TYROSINE-PROTEIN KINASE TRANSMEMBRANE RECEPTOR ROR"/>
    <property type="match status" value="1"/>
</dbReference>
<dbReference type="InterPro" id="IPR020067">
    <property type="entry name" value="Frizzled_dom"/>
</dbReference>
<keyword evidence="17 24" id="KW-0675">Receptor</keyword>
<keyword evidence="13" id="KW-0770">Synapse</keyword>
<dbReference type="InterPro" id="IPR000719">
    <property type="entry name" value="Prot_kinase_dom"/>
</dbReference>
<feature type="compositionally biased region" description="Low complexity" evidence="25">
    <location>
        <begin position="992"/>
        <end position="1004"/>
    </location>
</feature>
<keyword evidence="11" id="KW-0130">Cell adhesion</keyword>
<feature type="transmembrane region" description="Helical" evidence="26">
    <location>
        <begin position="554"/>
        <end position="577"/>
    </location>
</feature>
<dbReference type="InterPro" id="IPR003599">
    <property type="entry name" value="Ig_sub"/>
</dbReference>
<dbReference type="InterPro" id="IPR013783">
    <property type="entry name" value="Ig-like_fold"/>
</dbReference>
<keyword evidence="9" id="KW-0418">Kinase</keyword>
<comment type="subcellular location">
    <subcellularLocation>
        <location evidence="1">Membrane</location>
        <topology evidence="1">Single-pass type I membrane protein</topology>
    </subcellularLocation>
    <subcellularLocation>
        <location evidence="20">Synapse</location>
    </subcellularLocation>
</comment>
<evidence type="ECO:0000256" key="18">
    <source>
        <dbReference type="ARBA" id="ARBA00023180"/>
    </source>
</evidence>
<dbReference type="SMART" id="SM00130">
    <property type="entry name" value="KR"/>
    <property type="match status" value="1"/>
</dbReference>
<dbReference type="InterPro" id="IPR011009">
    <property type="entry name" value="Kinase-like_dom_sf"/>
</dbReference>
<evidence type="ECO:0000256" key="11">
    <source>
        <dbReference type="ARBA" id="ARBA00022889"/>
    </source>
</evidence>
<evidence type="ECO:0000256" key="9">
    <source>
        <dbReference type="ARBA" id="ARBA00022777"/>
    </source>
</evidence>
<dbReference type="PROSITE" id="PS50038">
    <property type="entry name" value="FZ"/>
    <property type="match status" value="1"/>
</dbReference>
<comment type="similarity">
    <text evidence="24">Belongs to the protein kinase superfamily. Tyr protein kinase family. Insulin receptor subfamily.</text>
</comment>
<dbReference type="InterPro" id="IPR041775">
    <property type="entry name" value="Ror-like_CRD"/>
</dbReference>
<keyword evidence="15" id="KW-0829">Tyrosine-protein kinase</keyword>
<feature type="region of interest" description="Disordered" evidence="25">
    <location>
        <begin position="909"/>
        <end position="1050"/>
    </location>
</feature>
<keyword evidence="8 23" id="KW-0547">Nucleotide-binding</keyword>
<feature type="binding site" evidence="23">
    <location>
        <position position="652"/>
    </location>
    <ligand>
        <name>ATP</name>
        <dbReference type="ChEBI" id="CHEBI:30616"/>
    </ligand>
</feature>
<feature type="domain" description="Ig-like" evidence="31">
    <location>
        <begin position="168"/>
        <end position="259"/>
    </location>
</feature>
<evidence type="ECO:0000256" key="23">
    <source>
        <dbReference type="PROSITE-ProRule" id="PRU10141"/>
    </source>
</evidence>
<feature type="compositionally biased region" description="Low complexity" evidence="25">
    <location>
        <begin position="1026"/>
        <end position="1044"/>
    </location>
</feature>
<keyword evidence="10 23" id="KW-0067">ATP-binding</keyword>
<dbReference type="GO" id="GO:0005524">
    <property type="term" value="F:ATP binding"/>
    <property type="evidence" value="ECO:0007669"/>
    <property type="project" value="UniProtKB-UniRule"/>
</dbReference>
<organism evidence="32 33">
    <name type="scientific">Mytilus coruscus</name>
    <name type="common">Sea mussel</name>
    <dbReference type="NCBI Taxonomy" id="42192"/>
    <lineage>
        <taxon>Eukaryota</taxon>
        <taxon>Metazoa</taxon>
        <taxon>Spiralia</taxon>
        <taxon>Lophotrochozoa</taxon>
        <taxon>Mollusca</taxon>
        <taxon>Bivalvia</taxon>
        <taxon>Autobranchia</taxon>
        <taxon>Pteriomorphia</taxon>
        <taxon>Mytilida</taxon>
        <taxon>Mytiloidea</taxon>
        <taxon>Mytilidae</taxon>
        <taxon>Mytilinae</taxon>
        <taxon>Mytilus</taxon>
    </lineage>
</organism>
<dbReference type="PRINTS" id="PR00018">
    <property type="entry name" value="KRINGLE"/>
</dbReference>
<comment type="caution">
    <text evidence="22">Lacks conserved residue(s) required for the propagation of feature annotation.</text>
</comment>
<feature type="chain" id="PRO_5026805518" description="Tyrosine-protein kinase receptor" evidence="27">
    <location>
        <begin position="24"/>
        <end position="1091"/>
    </location>
</feature>
<feature type="signal peptide" evidence="27">
    <location>
        <begin position="1"/>
        <end position="23"/>
    </location>
</feature>
<evidence type="ECO:0000256" key="22">
    <source>
        <dbReference type="PROSITE-ProRule" id="PRU00121"/>
    </source>
</evidence>
<dbReference type="Gene3D" id="2.60.40.10">
    <property type="entry name" value="Immunoglobulins"/>
    <property type="match status" value="1"/>
</dbReference>
<evidence type="ECO:0000256" key="20">
    <source>
        <dbReference type="ARBA" id="ARBA00034103"/>
    </source>
</evidence>
<dbReference type="GO" id="GO:0017147">
    <property type="term" value="F:Wnt-protein binding"/>
    <property type="evidence" value="ECO:0007669"/>
    <property type="project" value="TreeGrafter"/>
</dbReference>
<dbReference type="SUPFAM" id="SSF63501">
    <property type="entry name" value="Frizzled cysteine-rich domain"/>
    <property type="match status" value="1"/>
</dbReference>
<gene>
    <name evidence="32" type="ORF">MCOR_10340</name>
</gene>
<dbReference type="FunFam" id="2.60.40.10:FF:000017">
    <property type="entry name" value="Down syndrome cell adhesion molecule b"/>
    <property type="match status" value="1"/>
</dbReference>
<dbReference type="InterPro" id="IPR007110">
    <property type="entry name" value="Ig-like_dom"/>
</dbReference>
<evidence type="ECO:0000259" key="29">
    <source>
        <dbReference type="PROSITE" id="PS50038"/>
    </source>
</evidence>
<keyword evidence="14 26" id="KW-0472">Membrane</keyword>
<evidence type="ECO:0000256" key="14">
    <source>
        <dbReference type="ARBA" id="ARBA00023136"/>
    </source>
</evidence>
<dbReference type="Gene3D" id="2.40.20.10">
    <property type="entry name" value="Plasminogen Kringle 4"/>
    <property type="match status" value="1"/>
</dbReference>
<dbReference type="AlphaFoldDB" id="A0A6J8ATZ2"/>
<evidence type="ECO:0000256" key="3">
    <source>
        <dbReference type="ARBA" id="ARBA00022572"/>
    </source>
</evidence>
<keyword evidence="16" id="KW-1015">Disulfide bond</keyword>
<evidence type="ECO:0000256" key="4">
    <source>
        <dbReference type="ARBA" id="ARBA00022679"/>
    </source>
</evidence>
<evidence type="ECO:0000256" key="26">
    <source>
        <dbReference type="SAM" id="Phobius"/>
    </source>
</evidence>
<dbReference type="EC" id="2.7.10.1" evidence="24"/>
<evidence type="ECO:0000256" key="16">
    <source>
        <dbReference type="ARBA" id="ARBA00023157"/>
    </source>
</evidence>
<keyword evidence="33" id="KW-1185">Reference proteome</keyword>
<dbReference type="SMART" id="SM00409">
    <property type="entry name" value="IG"/>
    <property type="match status" value="1"/>
</dbReference>
<dbReference type="InterPro" id="IPR000001">
    <property type="entry name" value="Kringle"/>
</dbReference>
<evidence type="ECO:0000256" key="13">
    <source>
        <dbReference type="ARBA" id="ARBA00023018"/>
    </source>
</evidence>
<dbReference type="GO" id="GO:0007169">
    <property type="term" value="P:cell surface receptor protein tyrosine kinase signaling pathway"/>
    <property type="evidence" value="ECO:0007669"/>
    <property type="project" value="InterPro"/>
</dbReference>
<dbReference type="PRINTS" id="PR00109">
    <property type="entry name" value="TYRKINASE"/>
</dbReference>
<dbReference type="Pfam" id="PF00051">
    <property type="entry name" value="Kringle"/>
    <property type="match status" value="1"/>
</dbReference>
<dbReference type="SMART" id="SM00219">
    <property type="entry name" value="TyrKc"/>
    <property type="match status" value="1"/>
</dbReference>
<dbReference type="InterPro" id="IPR036790">
    <property type="entry name" value="Frizzled_dom_sf"/>
</dbReference>
<dbReference type="InterPro" id="IPR038178">
    <property type="entry name" value="Kringle_sf"/>
</dbReference>
<dbReference type="PROSITE" id="PS50835">
    <property type="entry name" value="IG_LIKE"/>
    <property type="match status" value="1"/>
</dbReference>
<evidence type="ECO:0000256" key="2">
    <source>
        <dbReference type="ARBA" id="ARBA00022553"/>
    </source>
</evidence>
<dbReference type="Gene3D" id="1.10.2000.10">
    <property type="entry name" value="Frizzled cysteine-rich domain"/>
    <property type="match status" value="1"/>
</dbReference>
<evidence type="ECO:0000256" key="21">
    <source>
        <dbReference type="ARBA" id="ARBA00051243"/>
    </source>
</evidence>
<dbReference type="InterPro" id="IPR036179">
    <property type="entry name" value="Ig-like_dom_sf"/>
</dbReference>
<evidence type="ECO:0000256" key="24">
    <source>
        <dbReference type="RuleBase" id="RU000312"/>
    </source>
</evidence>
<proteinExistence type="inferred from homology"/>
<keyword evidence="19" id="KW-0393">Immunoglobulin domain</keyword>
<evidence type="ECO:0000256" key="25">
    <source>
        <dbReference type="SAM" id="MobiDB-lite"/>
    </source>
</evidence>
<dbReference type="Pfam" id="PF07714">
    <property type="entry name" value="PK_Tyr_Ser-Thr"/>
    <property type="match status" value="1"/>
</dbReference>
<dbReference type="EMBL" id="CACVKT020001843">
    <property type="protein sequence ID" value="CAC5372158.1"/>
    <property type="molecule type" value="Genomic_DNA"/>
</dbReference>
<dbReference type="Pfam" id="PF01392">
    <property type="entry name" value="Fz"/>
    <property type="match status" value="1"/>
</dbReference>
<evidence type="ECO:0000313" key="32">
    <source>
        <dbReference type="EMBL" id="CAC5372158.1"/>
    </source>
</evidence>
<keyword evidence="7" id="KW-0677">Repeat</keyword>
<dbReference type="PROSITE" id="PS50011">
    <property type="entry name" value="PROTEIN_KINASE_DOM"/>
    <property type="match status" value="1"/>
</dbReference>
<evidence type="ECO:0000256" key="10">
    <source>
        <dbReference type="ARBA" id="ARBA00022840"/>
    </source>
</evidence>
<keyword evidence="5 24" id="KW-0812">Transmembrane</keyword>
<name>A0A6J8ATZ2_MYTCO</name>
<dbReference type="GO" id="GO:0004714">
    <property type="term" value="F:transmembrane receptor protein tyrosine kinase activity"/>
    <property type="evidence" value="ECO:0007669"/>
    <property type="project" value="UniProtKB-EC"/>
</dbReference>
<dbReference type="Gene3D" id="3.30.200.20">
    <property type="entry name" value="Phosphorylase Kinase, domain 1"/>
    <property type="match status" value="1"/>
</dbReference>
<evidence type="ECO:0000256" key="12">
    <source>
        <dbReference type="ARBA" id="ARBA00022989"/>
    </source>
</evidence>
<feature type="region of interest" description="Disordered" evidence="25">
    <location>
        <begin position="119"/>
        <end position="140"/>
    </location>
</feature>
<evidence type="ECO:0000256" key="15">
    <source>
        <dbReference type="ARBA" id="ARBA00023137"/>
    </source>
</evidence>
<evidence type="ECO:0000256" key="8">
    <source>
        <dbReference type="ARBA" id="ARBA00022741"/>
    </source>
</evidence>
<dbReference type="CDD" id="cd05048">
    <property type="entry name" value="PTKc_Ror"/>
    <property type="match status" value="1"/>
</dbReference>
<dbReference type="InterPro" id="IPR050122">
    <property type="entry name" value="RTK"/>
</dbReference>
<dbReference type="InterPro" id="IPR008266">
    <property type="entry name" value="Tyr_kinase_AS"/>
</dbReference>
<dbReference type="PROSITE" id="PS00107">
    <property type="entry name" value="PROTEIN_KINASE_ATP"/>
    <property type="match status" value="1"/>
</dbReference>
<protein>
    <recommendedName>
        <fullName evidence="24">Tyrosine-protein kinase receptor</fullName>
        <ecNumber evidence="24">2.7.10.1</ecNumber>
    </recommendedName>
</protein>
<evidence type="ECO:0000259" key="30">
    <source>
        <dbReference type="PROSITE" id="PS50070"/>
    </source>
</evidence>
<evidence type="ECO:0000259" key="28">
    <source>
        <dbReference type="PROSITE" id="PS50011"/>
    </source>
</evidence>
<keyword evidence="6 27" id="KW-0732">Signal</keyword>
<comment type="catalytic activity">
    <reaction evidence="21 24">
        <text>L-tyrosyl-[protein] + ATP = O-phospho-L-tyrosyl-[protein] + ADP + H(+)</text>
        <dbReference type="Rhea" id="RHEA:10596"/>
        <dbReference type="Rhea" id="RHEA-COMP:10136"/>
        <dbReference type="Rhea" id="RHEA-COMP:20101"/>
        <dbReference type="ChEBI" id="CHEBI:15378"/>
        <dbReference type="ChEBI" id="CHEBI:30616"/>
        <dbReference type="ChEBI" id="CHEBI:46858"/>
        <dbReference type="ChEBI" id="CHEBI:61978"/>
        <dbReference type="ChEBI" id="CHEBI:456216"/>
        <dbReference type="EC" id="2.7.10.1"/>
    </reaction>
</comment>
<keyword evidence="12 26" id="KW-1133">Transmembrane helix</keyword>
<dbReference type="SMART" id="SM00408">
    <property type="entry name" value="IGc2"/>
    <property type="match status" value="1"/>
</dbReference>